<proteinExistence type="inferred from homology"/>
<sequence>MHCLSYSQAHHRNLHQKSIMGDLQRLLNQGEYALFASAPVLESRFVQINQRGELVNLHNRPTVVTLGICAPNSPMPSGILLAHKVPVSPQEIKANLERFSEPPSQVEQLALSRFLPLKFVELSVHNSDKKQLMLKLVNGRSYYLELCAPPDQQQQLFHHWLKLISLLKSPEDTSNTNDNTICEDSGTSHEKAPSPEIPTDNVSLWQIDIKSLS</sequence>
<evidence type="ECO:0000256" key="1">
    <source>
        <dbReference type="ARBA" id="ARBA00038379"/>
    </source>
</evidence>
<feature type="domain" description="Golgi associated RAB2 interactor protein-like Rab2B-binding" evidence="3">
    <location>
        <begin position="109"/>
        <end position="173"/>
    </location>
</feature>
<reference evidence="4" key="2">
    <citation type="submission" date="2025-08" db="UniProtKB">
        <authorList>
            <consortium name="Ensembl"/>
        </authorList>
    </citation>
    <scope>IDENTIFICATION</scope>
</reference>
<dbReference type="AlphaFoldDB" id="A0A8C2U2T1"/>
<evidence type="ECO:0000313" key="4">
    <source>
        <dbReference type="Ensembl" id="ENSCJPP00005021602.1"/>
    </source>
</evidence>
<reference evidence="4" key="1">
    <citation type="submission" date="2015-11" db="EMBL/GenBank/DDBJ databases">
        <authorList>
            <consortium name="International Coturnix japonica Genome Analysis Consortium"/>
            <person name="Warren W."/>
            <person name="Burt D.W."/>
            <person name="Antin P.B."/>
            <person name="Lanford R."/>
            <person name="Gros J."/>
            <person name="Wilson R.K."/>
        </authorList>
    </citation>
    <scope>NUCLEOTIDE SEQUENCE [LARGE SCALE GENOMIC DNA]</scope>
</reference>
<evidence type="ECO:0000259" key="3">
    <source>
        <dbReference type="Pfam" id="PF12480"/>
    </source>
</evidence>
<feature type="region of interest" description="Disordered" evidence="2">
    <location>
        <begin position="174"/>
        <end position="199"/>
    </location>
</feature>
<dbReference type="Proteomes" id="UP000694412">
    <property type="component" value="Chromosome 5"/>
</dbReference>
<evidence type="ECO:0000313" key="5">
    <source>
        <dbReference type="Proteomes" id="UP000694412"/>
    </source>
</evidence>
<reference evidence="4" key="3">
    <citation type="submission" date="2025-09" db="UniProtKB">
        <authorList>
            <consortium name="Ensembl"/>
        </authorList>
    </citation>
    <scope>IDENTIFICATION</scope>
</reference>
<dbReference type="PANTHER" id="PTHR22574">
    <property type="match status" value="1"/>
</dbReference>
<comment type="similarity">
    <text evidence="1">Belongs to the GARIN family.</text>
</comment>
<dbReference type="GeneTree" id="ENSGT00940000161537"/>
<organism evidence="4 5">
    <name type="scientific">Coturnix japonica</name>
    <name type="common">Japanese quail</name>
    <name type="synonym">Coturnix coturnix japonica</name>
    <dbReference type="NCBI Taxonomy" id="93934"/>
    <lineage>
        <taxon>Eukaryota</taxon>
        <taxon>Metazoa</taxon>
        <taxon>Chordata</taxon>
        <taxon>Craniata</taxon>
        <taxon>Vertebrata</taxon>
        <taxon>Euteleostomi</taxon>
        <taxon>Archelosauria</taxon>
        <taxon>Archosauria</taxon>
        <taxon>Dinosauria</taxon>
        <taxon>Saurischia</taxon>
        <taxon>Theropoda</taxon>
        <taxon>Coelurosauria</taxon>
        <taxon>Aves</taxon>
        <taxon>Neognathae</taxon>
        <taxon>Galloanserae</taxon>
        <taxon>Galliformes</taxon>
        <taxon>Phasianidae</taxon>
        <taxon>Perdicinae</taxon>
        <taxon>Coturnix</taxon>
    </lineage>
</organism>
<dbReference type="GO" id="GO:0005634">
    <property type="term" value="C:nucleus"/>
    <property type="evidence" value="ECO:0007669"/>
    <property type="project" value="TreeGrafter"/>
</dbReference>
<dbReference type="Ensembl" id="ENSCJPT00005029651.1">
    <property type="protein sequence ID" value="ENSCJPP00005021602.1"/>
    <property type="gene ID" value="ENSCJPG00005017283.1"/>
</dbReference>
<dbReference type="Pfam" id="PF12480">
    <property type="entry name" value="GARIL_Rab2_bd"/>
    <property type="match status" value="1"/>
</dbReference>
<name>A0A8C2U2T1_COTJA</name>
<dbReference type="InterPro" id="IPR022168">
    <property type="entry name" value="GARIL-like_Rab2B-bd"/>
</dbReference>
<accession>A0A8C2U2T1</accession>
<protein>
    <recommendedName>
        <fullName evidence="3">Golgi associated RAB2 interactor protein-like Rab2B-binding domain-containing protein</fullName>
    </recommendedName>
</protein>
<evidence type="ECO:0000256" key="2">
    <source>
        <dbReference type="SAM" id="MobiDB-lite"/>
    </source>
</evidence>
<dbReference type="PANTHER" id="PTHR22574:SF6">
    <property type="entry name" value="GOLGI-ASSOCIATED RAB2 INTERACTOR PROTEIN 2"/>
    <property type="match status" value="1"/>
</dbReference>
<keyword evidence="5" id="KW-1185">Reference proteome</keyword>